<dbReference type="InterPro" id="IPR036249">
    <property type="entry name" value="Thioredoxin-like_sf"/>
</dbReference>
<evidence type="ECO:0000313" key="4">
    <source>
        <dbReference type="Proteomes" id="UP001222800"/>
    </source>
</evidence>
<dbReference type="Proteomes" id="UP001222800">
    <property type="component" value="Chromosome"/>
</dbReference>
<dbReference type="SUPFAM" id="SSF52833">
    <property type="entry name" value="Thioredoxin-like"/>
    <property type="match status" value="1"/>
</dbReference>
<accession>A0ABY8EA91</accession>
<dbReference type="RefSeq" id="WP_277730762.1">
    <property type="nucleotide sequence ID" value="NZ_CP120733.1"/>
</dbReference>
<name>A0ABY8EA91_9FIRM</name>
<dbReference type="PANTHER" id="PTHR42852">
    <property type="entry name" value="THIOL:DISULFIDE INTERCHANGE PROTEIN DSBE"/>
    <property type="match status" value="1"/>
</dbReference>
<dbReference type="PANTHER" id="PTHR42852:SF1">
    <property type="entry name" value="THIOREDOXIN-LIKE PROTEIN YNEN"/>
    <property type="match status" value="1"/>
</dbReference>
<feature type="transmembrane region" description="Helical" evidence="1">
    <location>
        <begin position="5"/>
        <end position="22"/>
    </location>
</feature>
<evidence type="ECO:0000259" key="2">
    <source>
        <dbReference type="PROSITE" id="PS51352"/>
    </source>
</evidence>
<dbReference type="EMBL" id="CP120733">
    <property type="protein sequence ID" value="WFD08845.1"/>
    <property type="molecule type" value="Genomic_DNA"/>
</dbReference>
<dbReference type="InterPro" id="IPR000866">
    <property type="entry name" value="AhpC/TSA"/>
</dbReference>
<dbReference type="CDD" id="cd02966">
    <property type="entry name" value="TlpA_like_family"/>
    <property type="match status" value="1"/>
</dbReference>
<evidence type="ECO:0000256" key="1">
    <source>
        <dbReference type="SAM" id="Phobius"/>
    </source>
</evidence>
<keyword evidence="4" id="KW-1185">Reference proteome</keyword>
<protein>
    <submittedName>
        <fullName evidence="3">TlpA disulfide reductase family protein</fullName>
    </submittedName>
</protein>
<dbReference type="Pfam" id="PF00578">
    <property type="entry name" value="AhpC-TSA"/>
    <property type="match status" value="1"/>
</dbReference>
<dbReference type="InterPro" id="IPR013766">
    <property type="entry name" value="Thioredoxin_domain"/>
</dbReference>
<dbReference type="InterPro" id="IPR050553">
    <property type="entry name" value="Thioredoxin_ResA/DsbE_sf"/>
</dbReference>
<gene>
    <name evidence="3" type="ORF">P4S50_10625</name>
</gene>
<keyword evidence="1" id="KW-0472">Membrane</keyword>
<dbReference type="Gene3D" id="3.40.30.10">
    <property type="entry name" value="Glutaredoxin"/>
    <property type="match status" value="1"/>
</dbReference>
<dbReference type="PROSITE" id="PS51352">
    <property type="entry name" value="THIOREDOXIN_2"/>
    <property type="match status" value="1"/>
</dbReference>
<evidence type="ECO:0000313" key="3">
    <source>
        <dbReference type="EMBL" id="WFD08845.1"/>
    </source>
</evidence>
<feature type="domain" description="Thioredoxin" evidence="2">
    <location>
        <begin position="53"/>
        <end position="189"/>
    </location>
</feature>
<proteinExistence type="predicted"/>
<dbReference type="PROSITE" id="PS00194">
    <property type="entry name" value="THIOREDOXIN_1"/>
    <property type="match status" value="1"/>
</dbReference>
<organism evidence="3 4">
    <name type="scientific">Tepidibacter hydrothermalis</name>
    <dbReference type="NCBI Taxonomy" id="3036126"/>
    <lineage>
        <taxon>Bacteria</taxon>
        <taxon>Bacillati</taxon>
        <taxon>Bacillota</taxon>
        <taxon>Clostridia</taxon>
        <taxon>Peptostreptococcales</taxon>
        <taxon>Peptostreptococcaceae</taxon>
        <taxon>Tepidibacter</taxon>
    </lineage>
</organism>
<dbReference type="InterPro" id="IPR017937">
    <property type="entry name" value="Thioredoxin_CS"/>
</dbReference>
<reference evidence="3 4" key="1">
    <citation type="submission" date="2023-03" db="EMBL/GenBank/DDBJ databases">
        <title>Complete genome sequence of Tepidibacter sp. SWIR-1, isolated from a deep-sea hydrothermal vent.</title>
        <authorList>
            <person name="Li X."/>
        </authorList>
    </citation>
    <scope>NUCLEOTIDE SEQUENCE [LARGE SCALE GENOMIC DNA]</scope>
    <source>
        <strain evidence="3 4">SWIR-1</strain>
    </source>
</reference>
<sequence length="191" mass="21734">MIKKIFSIIVVIALLFGGFYIFNKQNNTKQDVSNNIVKENADKENIDEKSQELAVGKIAPSFTLKNLNGDEVSLSDYEGKIVLINFWATWCTYCDKEMPDLQRLNNENEDLVVLTVNVKESKEEVQSYIDKGNYDFPVLLDENGETSITYLVSAFPTSYFVDENGILLGAVQGMMSYDKMNTILEQIRENK</sequence>
<keyword evidence="1" id="KW-1133">Transmembrane helix</keyword>
<keyword evidence="1" id="KW-0812">Transmembrane</keyword>